<reference evidence="8" key="2">
    <citation type="submission" date="2023-06" db="EMBL/GenBank/DDBJ databases">
        <authorList>
            <consortium name="Lawrence Berkeley National Laboratory"/>
            <person name="Haridas S."/>
            <person name="Hensen N."/>
            <person name="Bonometti L."/>
            <person name="Westerberg I."/>
            <person name="Brannstrom I.O."/>
            <person name="Guillou S."/>
            <person name="Cros-Aarteil S."/>
            <person name="Calhoun S."/>
            <person name="Kuo A."/>
            <person name="Mondo S."/>
            <person name="Pangilinan J."/>
            <person name="Riley R."/>
            <person name="Labutti K."/>
            <person name="Andreopoulos B."/>
            <person name="Lipzen A."/>
            <person name="Chen C."/>
            <person name="Yanf M."/>
            <person name="Daum C."/>
            <person name="Ng V."/>
            <person name="Clum A."/>
            <person name="Steindorff A."/>
            <person name="Ohm R."/>
            <person name="Martin F."/>
            <person name="Silar P."/>
            <person name="Natvig D."/>
            <person name="Lalanne C."/>
            <person name="Gautier V."/>
            <person name="Ament-Velasquez S.L."/>
            <person name="Kruys A."/>
            <person name="Hutchinson M.I."/>
            <person name="Powell A.J."/>
            <person name="Barry K."/>
            <person name="Miller A.N."/>
            <person name="Grigoriev I.V."/>
            <person name="Debuchy R."/>
            <person name="Gladieux P."/>
            <person name="Thoren M.H."/>
            <person name="Johannesson H."/>
        </authorList>
    </citation>
    <scope>NUCLEOTIDE SEQUENCE</scope>
    <source>
        <strain evidence="8">CBS 118394</strain>
    </source>
</reference>
<organism evidence="8 9">
    <name type="scientific">Apodospora peruviana</name>
    <dbReference type="NCBI Taxonomy" id="516989"/>
    <lineage>
        <taxon>Eukaryota</taxon>
        <taxon>Fungi</taxon>
        <taxon>Dikarya</taxon>
        <taxon>Ascomycota</taxon>
        <taxon>Pezizomycotina</taxon>
        <taxon>Sordariomycetes</taxon>
        <taxon>Sordariomycetidae</taxon>
        <taxon>Sordariales</taxon>
        <taxon>Lasiosphaeriaceae</taxon>
        <taxon>Apodospora</taxon>
    </lineage>
</organism>
<dbReference type="PROSITE" id="PS50048">
    <property type="entry name" value="ZN2_CY6_FUNGAL_2"/>
    <property type="match status" value="1"/>
</dbReference>
<dbReference type="Gene3D" id="4.10.240.10">
    <property type="entry name" value="Zn(2)-C6 fungal-type DNA-binding domain"/>
    <property type="match status" value="1"/>
</dbReference>
<keyword evidence="5" id="KW-0539">Nucleus</keyword>
<accession>A0AAE0IB02</accession>
<evidence type="ECO:0000256" key="6">
    <source>
        <dbReference type="SAM" id="MobiDB-lite"/>
    </source>
</evidence>
<dbReference type="InterPro" id="IPR036864">
    <property type="entry name" value="Zn2-C6_fun-type_DNA-bd_sf"/>
</dbReference>
<dbReference type="InterPro" id="IPR050815">
    <property type="entry name" value="TF_fung"/>
</dbReference>
<keyword evidence="2" id="KW-0479">Metal-binding</keyword>
<evidence type="ECO:0000256" key="2">
    <source>
        <dbReference type="ARBA" id="ARBA00022723"/>
    </source>
</evidence>
<keyword evidence="9" id="KW-1185">Reference proteome</keyword>
<dbReference type="CDD" id="cd00067">
    <property type="entry name" value="GAL4"/>
    <property type="match status" value="1"/>
</dbReference>
<dbReference type="GO" id="GO:0008270">
    <property type="term" value="F:zinc ion binding"/>
    <property type="evidence" value="ECO:0007669"/>
    <property type="project" value="InterPro"/>
</dbReference>
<keyword evidence="4" id="KW-0804">Transcription</keyword>
<evidence type="ECO:0000256" key="3">
    <source>
        <dbReference type="ARBA" id="ARBA00023015"/>
    </source>
</evidence>
<reference evidence="8" key="1">
    <citation type="journal article" date="2023" name="Mol. Phylogenet. Evol.">
        <title>Genome-scale phylogeny and comparative genomics of the fungal order Sordariales.</title>
        <authorList>
            <person name="Hensen N."/>
            <person name="Bonometti L."/>
            <person name="Westerberg I."/>
            <person name="Brannstrom I.O."/>
            <person name="Guillou S."/>
            <person name="Cros-Aarteil S."/>
            <person name="Calhoun S."/>
            <person name="Haridas S."/>
            <person name="Kuo A."/>
            <person name="Mondo S."/>
            <person name="Pangilinan J."/>
            <person name="Riley R."/>
            <person name="LaButti K."/>
            <person name="Andreopoulos B."/>
            <person name="Lipzen A."/>
            <person name="Chen C."/>
            <person name="Yan M."/>
            <person name="Daum C."/>
            <person name="Ng V."/>
            <person name="Clum A."/>
            <person name="Steindorff A."/>
            <person name="Ohm R.A."/>
            <person name="Martin F."/>
            <person name="Silar P."/>
            <person name="Natvig D.O."/>
            <person name="Lalanne C."/>
            <person name="Gautier V."/>
            <person name="Ament-Velasquez S.L."/>
            <person name="Kruys A."/>
            <person name="Hutchinson M.I."/>
            <person name="Powell A.J."/>
            <person name="Barry K."/>
            <person name="Miller A.N."/>
            <person name="Grigoriev I.V."/>
            <person name="Debuchy R."/>
            <person name="Gladieux P."/>
            <person name="Hiltunen Thoren M."/>
            <person name="Johannesson H."/>
        </authorList>
    </citation>
    <scope>NUCLEOTIDE SEQUENCE</scope>
    <source>
        <strain evidence="8">CBS 118394</strain>
    </source>
</reference>
<dbReference type="InterPro" id="IPR001138">
    <property type="entry name" value="Zn2Cys6_DnaBD"/>
</dbReference>
<evidence type="ECO:0000313" key="9">
    <source>
        <dbReference type="Proteomes" id="UP001283341"/>
    </source>
</evidence>
<sequence>MDPGGYPPLQPRPPAPRGDGHDGEPPERPNFPIRKHVQLPSVRKTVAACEACRSKKIRCDGQRPTCGPCHRKGRECIFIAAPGMSRYAGMRAEVERLHTQLGPKTNDNSISTSVLRQSPVFPSQIETEANQVPCYPPADQSRPLGGDQPSQTHYNVQNISPSLSPFPLGSMGMIEAQSQAHGDLLLARSVGNPFDPDGIIRSLRDKVNVIQQAFVYFHGTGNFLFSIPAPLDAVVLLDDATNAPAPETKLKLCQFCAVAAVGARYSGGRIPDEFENYLYSVSKLFLDDCIEANPTVTMRVCALLVARNVVAKDIVALVYAELGLAISRTLGLINQQPPAWVSVDDWPELKQIWRCLLMLHFWLDAGGNWRSGDVIQLSGTEELVLQVPAGLASDEGFFLREMAKIAILKKKIFQVVSSQVNNDFCLWGAVLENYSPEVQDVSLSNFSLLRQSLDVWYEALPSEAKISNIASTPLLSWTRFQLYSIHLMHLGAVLLLFRHLVRRYGDTEESAQMPEDLMRCVNDGLLAARHSVRICYLLDSERTETRRCWILMSVFSSFQTHGTWIILADYRLLRFQSFVAGCVLVHFSFQNLLLGRVDAGLDDDLALTERVLALLARYSAVDSIARNFHRTLQTYVELVQDLTAKRRLDALEGIIIATPWGSLSSATDQHYLLSSVRGASAYHTAAQEVLGLVAKPFGDERVRPESSGFLFRHTLINHEECSLGIHQDWISEFYCSETSRH</sequence>
<dbReference type="SUPFAM" id="SSF57701">
    <property type="entry name" value="Zn2/Cys6 DNA-binding domain"/>
    <property type="match status" value="1"/>
</dbReference>
<protein>
    <recommendedName>
        <fullName evidence="7">Zn(2)-C6 fungal-type domain-containing protein</fullName>
    </recommendedName>
</protein>
<dbReference type="CDD" id="cd12148">
    <property type="entry name" value="fungal_TF_MHR"/>
    <property type="match status" value="1"/>
</dbReference>
<feature type="domain" description="Zn(2)-C6 fungal-type" evidence="7">
    <location>
        <begin position="48"/>
        <end position="78"/>
    </location>
</feature>
<gene>
    <name evidence="8" type="ORF">B0H66DRAFT_179798</name>
</gene>
<dbReference type="Pfam" id="PF00172">
    <property type="entry name" value="Zn_clus"/>
    <property type="match status" value="1"/>
</dbReference>
<dbReference type="PROSITE" id="PS00463">
    <property type="entry name" value="ZN2_CY6_FUNGAL_1"/>
    <property type="match status" value="1"/>
</dbReference>
<evidence type="ECO:0000256" key="4">
    <source>
        <dbReference type="ARBA" id="ARBA00023163"/>
    </source>
</evidence>
<keyword evidence="3" id="KW-0805">Transcription regulation</keyword>
<comment type="caution">
    <text evidence="8">The sequence shown here is derived from an EMBL/GenBank/DDBJ whole genome shotgun (WGS) entry which is preliminary data.</text>
</comment>
<name>A0AAE0IB02_9PEZI</name>
<dbReference type="Proteomes" id="UP001283341">
    <property type="component" value="Unassembled WGS sequence"/>
</dbReference>
<feature type="compositionally biased region" description="Pro residues" evidence="6">
    <location>
        <begin position="1"/>
        <end position="16"/>
    </location>
</feature>
<evidence type="ECO:0000313" key="8">
    <source>
        <dbReference type="EMBL" id="KAK3321716.1"/>
    </source>
</evidence>
<comment type="subcellular location">
    <subcellularLocation>
        <location evidence="1">Nucleus</location>
    </subcellularLocation>
</comment>
<proteinExistence type="predicted"/>
<dbReference type="AlphaFoldDB" id="A0AAE0IB02"/>
<evidence type="ECO:0000259" key="7">
    <source>
        <dbReference type="PROSITE" id="PS50048"/>
    </source>
</evidence>
<feature type="compositionally biased region" description="Basic and acidic residues" evidence="6">
    <location>
        <begin position="18"/>
        <end position="27"/>
    </location>
</feature>
<evidence type="ECO:0000256" key="1">
    <source>
        <dbReference type="ARBA" id="ARBA00004123"/>
    </source>
</evidence>
<evidence type="ECO:0000256" key="5">
    <source>
        <dbReference type="ARBA" id="ARBA00023242"/>
    </source>
</evidence>
<dbReference type="PANTHER" id="PTHR47338:SF5">
    <property type="entry name" value="ZN(II)2CYS6 TRANSCRIPTION FACTOR (EUROFUNG)"/>
    <property type="match status" value="1"/>
</dbReference>
<dbReference type="GO" id="GO:0005634">
    <property type="term" value="C:nucleus"/>
    <property type="evidence" value="ECO:0007669"/>
    <property type="project" value="UniProtKB-SubCell"/>
</dbReference>
<dbReference type="GO" id="GO:0000981">
    <property type="term" value="F:DNA-binding transcription factor activity, RNA polymerase II-specific"/>
    <property type="evidence" value="ECO:0007669"/>
    <property type="project" value="InterPro"/>
</dbReference>
<dbReference type="PANTHER" id="PTHR47338">
    <property type="entry name" value="ZN(II)2CYS6 TRANSCRIPTION FACTOR (EUROFUNG)-RELATED"/>
    <property type="match status" value="1"/>
</dbReference>
<dbReference type="EMBL" id="JAUEDM010000003">
    <property type="protein sequence ID" value="KAK3321716.1"/>
    <property type="molecule type" value="Genomic_DNA"/>
</dbReference>
<dbReference type="SMART" id="SM00066">
    <property type="entry name" value="GAL4"/>
    <property type="match status" value="1"/>
</dbReference>
<feature type="region of interest" description="Disordered" evidence="6">
    <location>
        <begin position="1"/>
        <end position="32"/>
    </location>
</feature>